<proteinExistence type="predicted"/>
<keyword evidence="3" id="KW-0548">Nucleotidyltransferase</keyword>
<keyword evidence="1" id="KW-0472">Membrane</keyword>
<evidence type="ECO:0000313" key="3">
    <source>
        <dbReference type="EMBL" id="SDA39671.1"/>
    </source>
</evidence>
<feature type="transmembrane region" description="Helical" evidence="1">
    <location>
        <begin position="6"/>
        <end position="26"/>
    </location>
</feature>
<dbReference type="Gene3D" id="3.90.550.10">
    <property type="entry name" value="Spore Coat Polysaccharide Biosynthesis Protein SpsA, Chain A"/>
    <property type="match status" value="1"/>
</dbReference>
<dbReference type="EMBL" id="FMXB01000002">
    <property type="protein sequence ID" value="SDA39671.1"/>
    <property type="molecule type" value="Genomic_DNA"/>
</dbReference>
<dbReference type="InterPro" id="IPR025877">
    <property type="entry name" value="MobA-like_NTP_Trfase"/>
</dbReference>
<dbReference type="InterPro" id="IPR029044">
    <property type="entry name" value="Nucleotide-diphossugar_trans"/>
</dbReference>
<evidence type="ECO:0000256" key="1">
    <source>
        <dbReference type="SAM" id="Phobius"/>
    </source>
</evidence>
<protein>
    <submittedName>
        <fullName evidence="3">Molybdenum cofactor cytidylyltransferase</fullName>
    </submittedName>
</protein>
<dbReference type="PANTHER" id="PTHR43777">
    <property type="entry name" value="MOLYBDENUM COFACTOR CYTIDYLYLTRANSFERASE"/>
    <property type="match status" value="1"/>
</dbReference>
<gene>
    <name evidence="3" type="ORF">SAMN02910315_00274</name>
</gene>
<sequence>MESVTVPVNPISFFIIMSYSAIITAAGKNSRMRKDQISKNLEVRNKLILPFNNKTVLETTIDNTLSADIDECIVVLGHYSDEIMDAISNNYEGSVKFIINDPCDVGLSTSLFNGLSNITSDFALCVTGDQPTVSTETFNKMIEVSRNSDDPFKTIAILRRRKTGLLDTAEGLGMPFVTPRENMMKYLENEDDNLNPILRKIFADGYTFYGIKEKNKKELININYYEDYLHSL</sequence>
<reference evidence="3 4" key="1">
    <citation type="submission" date="2016-10" db="EMBL/GenBank/DDBJ databases">
        <authorList>
            <person name="Varghese N."/>
            <person name="Submissions S."/>
        </authorList>
    </citation>
    <scope>NUCLEOTIDE SEQUENCE [LARGE SCALE GENOMIC DNA]</scope>
    <source>
        <strain evidence="3 4">DSM 16643</strain>
    </source>
</reference>
<accession>A0A1G5V1A0</accession>
<dbReference type="PANTHER" id="PTHR43777:SF1">
    <property type="entry name" value="MOLYBDENUM COFACTOR CYTIDYLYLTRANSFERASE"/>
    <property type="match status" value="1"/>
</dbReference>
<keyword evidence="1" id="KW-1133">Transmembrane helix</keyword>
<name>A0A1G5V1A0_9EURY</name>
<dbReference type="SUPFAM" id="SSF53448">
    <property type="entry name" value="Nucleotide-diphospho-sugar transferases"/>
    <property type="match status" value="1"/>
</dbReference>
<keyword evidence="4" id="KW-1185">Reference proteome</keyword>
<dbReference type="GO" id="GO:0016779">
    <property type="term" value="F:nucleotidyltransferase activity"/>
    <property type="evidence" value="ECO:0007669"/>
    <property type="project" value="UniProtKB-KW"/>
</dbReference>
<evidence type="ECO:0000259" key="2">
    <source>
        <dbReference type="Pfam" id="PF12804"/>
    </source>
</evidence>
<dbReference type="Proteomes" id="UP000323439">
    <property type="component" value="Unassembled WGS sequence"/>
</dbReference>
<keyword evidence="1" id="KW-0812">Transmembrane</keyword>
<evidence type="ECO:0000313" key="4">
    <source>
        <dbReference type="Proteomes" id="UP000323439"/>
    </source>
</evidence>
<feature type="domain" description="MobA-like NTP transferase" evidence="2">
    <location>
        <begin position="21"/>
        <end position="152"/>
    </location>
</feature>
<keyword evidence="3" id="KW-0808">Transferase</keyword>
<dbReference type="Pfam" id="PF12804">
    <property type="entry name" value="NTP_transf_3"/>
    <property type="match status" value="1"/>
</dbReference>
<dbReference type="STRING" id="230361.sm9_0941"/>
<organism evidence="3 4">
    <name type="scientific">Methanobrevibacter millerae</name>
    <dbReference type="NCBI Taxonomy" id="230361"/>
    <lineage>
        <taxon>Archaea</taxon>
        <taxon>Methanobacteriati</taxon>
        <taxon>Methanobacteriota</taxon>
        <taxon>Methanomada group</taxon>
        <taxon>Methanobacteria</taxon>
        <taxon>Methanobacteriales</taxon>
        <taxon>Methanobacteriaceae</taxon>
        <taxon>Methanobrevibacter</taxon>
    </lineage>
</organism>
<dbReference type="AlphaFoldDB" id="A0A1G5V1A0"/>